<keyword evidence="2" id="KW-0489">Methyltransferase</keyword>
<keyword evidence="3" id="KW-1185">Reference proteome</keyword>
<evidence type="ECO:0000259" key="1">
    <source>
        <dbReference type="Pfam" id="PF13649"/>
    </source>
</evidence>
<dbReference type="CDD" id="cd02440">
    <property type="entry name" value="AdoMet_MTases"/>
    <property type="match status" value="1"/>
</dbReference>
<dbReference type="InterPro" id="IPR041698">
    <property type="entry name" value="Methyltransf_25"/>
</dbReference>
<dbReference type="Gene3D" id="3.40.50.150">
    <property type="entry name" value="Vaccinia Virus protein VP39"/>
    <property type="match status" value="1"/>
</dbReference>
<evidence type="ECO:0000313" key="3">
    <source>
        <dbReference type="Proteomes" id="UP000218418"/>
    </source>
</evidence>
<sequence length="237" mass="27403">MYLFNCPLSNEKANRLIKQLAIADDSCVVDIGCGEGEFLIQITERYKISGVGLDSNPECIELANEKARLRVRDENLSFVCQDPRLFNWEARKVDLIICIGSEFILGGYRQTLQNCYDALSDAGRLLVGTVFWKKEPTAQYLELMAGENPHVDYLTTVDIAIEEGFIPLYLCRSSEDEWDDFEGRHAYKRYVAAMQSDDQIAFKRIHDWQRGYLKWGRTTMGFGFFLLQKHAQKRNRF</sequence>
<dbReference type="InterPro" id="IPR050723">
    <property type="entry name" value="CFA/CMAS"/>
</dbReference>
<accession>A0A1Z4LQ98</accession>
<reference evidence="2 3" key="1">
    <citation type="submission" date="2017-06" db="EMBL/GenBank/DDBJ databases">
        <title>Genome sequencing of cyanobaciteial culture collection at National Institute for Environmental Studies (NIES).</title>
        <authorList>
            <person name="Hirose Y."/>
            <person name="Shimura Y."/>
            <person name="Fujisawa T."/>
            <person name="Nakamura Y."/>
            <person name="Kawachi M."/>
        </authorList>
    </citation>
    <scope>NUCLEOTIDE SEQUENCE [LARGE SCALE GENOMIC DNA]</scope>
    <source>
        <strain evidence="2 3">NIES-267</strain>
    </source>
</reference>
<name>A0A1Z4LQ98_9CYAN</name>
<keyword evidence="2" id="KW-0808">Transferase</keyword>
<dbReference type="SUPFAM" id="SSF53335">
    <property type="entry name" value="S-adenosyl-L-methionine-dependent methyltransferases"/>
    <property type="match status" value="1"/>
</dbReference>
<gene>
    <name evidence="2" type="ORF">NIES267_28310</name>
</gene>
<dbReference type="AlphaFoldDB" id="A0A1Z4LQ98"/>
<dbReference type="Pfam" id="PF13649">
    <property type="entry name" value="Methyltransf_25"/>
    <property type="match status" value="1"/>
</dbReference>
<protein>
    <submittedName>
        <fullName evidence="2">Putative methyltransferase</fullName>
    </submittedName>
</protein>
<evidence type="ECO:0000313" key="2">
    <source>
        <dbReference type="EMBL" id="BAY83344.1"/>
    </source>
</evidence>
<dbReference type="GO" id="GO:0008168">
    <property type="term" value="F:methyltransferase activity"/>
    <property type="evidence" value="ECO:0007669"/>
    <property type="project" value="UniProtKB-KW"/>
</dbReference>
<dbReference type="PANTHER" id="PTHR43667">
    <property type="entry name" value="CYCLOPROPANE-FATTY-ACYL-PHOSPHOLIPID SYNTHASE"/>
    <property type="match status" value="1"/>
</dbReference>
<organism evidence="2 3">
    <name type="scientific">Calothrix parasitica NIES-267</name>
    <dbReference type="NCBI Taxonomy" id="1973488"/>
    <lineage>
        <taxon>Bacteria</taxon>
        <taxon>Bacillati</taxon>
        <taxon>Cyanobacteriota</taxon>
        <taxon>Cyanophyceae</taxon>
        <taxon>Nostocales</taxon>
        <taxon>Calotrichaceae</taxon>
        <taxon>Calothrix</taxon>
    </lineage>
</organism>
<dbReference type="InterPro" id="IPR029063">
    <property type="entry name" value="SAM-dependent_MTases_sf"/>
</dbReference>
<dbReference type="PANTHER" id="PTHR43667:SF2">
    <property type="entry name" value="FATTY ACID C-METHYL TRANSFERASE"/>
    <property type="match status" value="1"/>
</dbReference>
<proteinExistence type="predicted"/>
<feature type="domain" description="Methyltransferase" evidence="1">
    <location>
        <begin position="28"/>
        <end position="123"/>
    </location>
</feature>
<dbReference type="GO" id="GO:0032259">
    <property type="term" value="P:methylation"/>
    <property type="evidence" value="ECO:0007669"/>
    <property type="project" value="UniProtKB-KW"/>
</dbReference>
<dbReference type="Proteomes" id="UP000218418">
    <property type="component" value="Chromosome"/>
</dbReference>
<dbReference type="EMBL" id="AP018227">
    <property type="protein sequence ID" value="BAY83344.1"/>
    <property type="molecule type" value="Genomic_DNA"/>
</dbReference>